<dbReference type="Gene3D" id="1.20.1280.50">
    <property type="match status" value="1"/>
</dbReference>
<dbReference type="Proteomes" id="UP000703269">
    <property type="component" value="Unassembled WGS sequence"/>
</dbReference>
<evidence type="ECO:0000313" key="1">
    <source>
        <dbReference type="EMBL" id="GJE93830.1"/>
    </source>
</evidence>
<dbReference type="SUPFAM" id="SSF52047">
    <property type="entry name" value="RNI-like"/>
    <property type="match status" value="1"/>
</dbReference>
<evidence type="ECO:0000313" key="2">
    <source>
        <dbReference type="Proteomes" id="UP000703269"/>
    </source>
</evidence>
<dbReference type="AlphaFoldDB" id="A0A9P3GFC9"/>
<reference evidence="1 2" key="1">
    <citation type="submission" date="2021-08" db="EMBL/GenBank/DDBJ databases">
        <title>Draft Genome Sequence of Phanerochaete sordida strain YK-624.</title>
        <authorList>
            <person name="Mori T."/>
            <person name="Dohra H."/>
            <person name="Suzuki T."/>
            <person name="Kawagishi H."/>
            <person name="Hirai H."/>
        </authorList>
    </citation>
    <scope>NUCLEOTIDE SEQUENCE [LARGE SCALE GENOMIC DNA]</scope>
    <source>
        <strain evidence="1 2">YK-624</strain>
    </source>
</reference>
<proteinExistence type="predicted"/>
<organism evidence="1 2">
    <name type="scientific">Phanerochaete sordida</name>
    <dbReference type="NCBI Taxonomy" id="48140"/>
    <lineage>
        <taxon>Eukaryota</taxon>
        <taxon>Fungi</taxon>
        <taxon>Dikarya</taxon>
        <taxon>Basidiomycota</taxon>
        <taxon>Agaricomycotina</taxon>
        <taxon>Agaricomycetes</taxon>
        <taxon>Polyporales</taxon>
        <taxon>Phanerochaetaceae</taxon>
        <taxon>Phanerochaete</taxon>
    </lineage>
</organism>
<accession>A0A9P3GFC9</accession>
<dbReference type="EMBL" id="BPQB01000035">
    <property type="protein sequence ID" value="GJE93830.1"/>
    <property type="molecule type" value="Genomic_DNA"/>
</dbReference>
<protein>
    <recommendedName>
        <fullName evidence="3">F-box domain-containing protein</fullName>
    </recommendedName>
</protein>
<dbReference type="OrthoDB" id="2800666at2759"/>
<name>A0A9P3GFC9_9APHY</name>
<keyword evidence="2" id="KW-1185">Reference proteome</keyword>
<evidence type="ECO:0008006" key="3">
    <source>
        <dbReference type="Google" id="ProtNLM"/>
    </source>
</evidence>
<comment type="caution">
    <text evidence="1">The sequence shown here is derived from an EMBL/GenBank/DDBJ whole genome shotgun (WGS) entry which is preliminary data.</text>
</comment>
<dbReference type="InterPro" id="IPR032675">
    <property type="entry name" value="LRR_dom_sf"/>
</dbReference>
<sequence length="625" mass="71562">MSVVDQRRRELAVKIVALEQDLLAAKAELNGAALPMRLPERLLLRIFMYYRDEWLTKSDELQRTKELAGTNFVTRSLYNCKHNAWIRITHVCCHWRRISLADPSLWMQLSPTTLEGTEIFLQRSQLMPLSVSMYVTNRPQSVEIALLVLHHSSRIRHLRVRSFWYESRDPSPWTFRDFPQLRSLDLSHRRAPPFIRPTDQLPSLEQIRLSNYKISTALSIAAAHSPCLTRLHLHHSYFSKHYTWAQFIEALTETAPQLQELSLREGGLPERRRRSRIEPELPPLLPTISMPHLRILRMCQRAIPCTVVLNKLSIPSSATIKIECHCDWLSDFSSNKSSLPSEDDVLAVFGAVERALTVNVLGPPCLFNTLSFLLFHGSTTLHAEVRHSWSDNQGDVSAAPHYSLSSPSVSLSICNYDALRGVIDHSVKFSPWHTAEYLYVDPGFKTSSKYNQQYLLPEDSWRNVLCRLPSLREFSIPDRGEASLVSALAPRQHQAVCPALEVLQLRALAFKDDPPEPPRMATIGQGPFPRRYHLSQQEWLRVMHAVLQARRALQLGPADLRIRHNLQDPEPLRQLSSDGVRIQIAAEDCEDLEHGRLPLVLWDDLEDISPPWQDYPESGSESEDD</sequence>
<dbReference type="Gene3D" id="3.80.10.10">
    <property type="entry name" value="Ribonuclease Inhibitor"/>
    <property type="match status" value="1"/>
</dbReference>
<gene>
    <name evidence="1" type="ORF">PsYK624_099940</name>
</gene>